<keyword evidence="1" id="KW-0812">Transmembrane</keyword>
<dbReference type="HOGENOM" id="CLU_3031334_0_0_9"/>
<keyword evidence="1" id="KW-0472">Membrane</keyword>
<reference evidence="2 3" key="1">
    <citation type="journal article" date="2001" name="FEMS Microbiol. Lett.">
        <title>Oceanobacillus iheyensis gen. nov., sp. nov., a deep-sea extremely halotolerant and alkaliphilic species isolated from a depth of 1050 m on the Iheya Ridge.</title>
        <authorList>
            <person name="Lu J."/>
            <person name="Nogi Y."/>
            <person name="Takami H."/>
        </authorList>
    </citation>
    <scope>NUCLEOTIDE SEQUENCE [LARGE SCALE GENOMIC DNA]</scope>
    <source>
        <strain evidence="3">DSM 14371 / CIP 107618 / JCM 11309 / KCTC 3954 / HTE831</strain>
    </source>
</reference>
<reference evidence="2 3" key="2">
    <citation type="journal article" date="2002" name="Nucleic Acids Res.">
        <title>Genome sequence of Oceanobacillus iheyensis isolated from the Iheya Ridge and its unexpected adaptive capabilities to extreme environments.</title>
        <authorList>
            <person name="Takami H."/>
            <person name="Takaki Y."/>
            <person name="Uchiyama I."/>
        </authorList>
    </citation>
    <scope>NUCLEOTIDE SEQUENCE [LARGE SCALE GENOMIC DNA]</scope>
    <source>
        <strain evidence="3">DSM 14371 / CIP 107618 / JCM 11309 / KCTC 3954 / HTE831</strain>
    </source>
</reference>
<dbReference type="Pfam" id="PF17259">
    <property type="entry name" value="DUF5325"/>
    <property type="match status" value="1"/>
</dbReference>
<gene>
    <name evidence="2" type="ordered locus">OB1423</name>
</gene>
<feature type="transmembrane region" description="Helical" evidence="1">
    <location>
        <begin position="7"/>
        <end position="26"/>
    </location>
</feature>
<evidence type="ECO:0000256" key="1">
    <source>
        <dbReference type="SAM" id="Phobius"/>
    </source>
</evidence>
<dbReference type="EMBL" id="BA000028">
    <property type="protein sequence ID" value="BAC13379.1"/>
    <property type="molecule type" value="Genomic_DNA"/>
</dbReference>
<dbReference type="InterPro" id="IPR035211">
    <property type="entry name" value="DUF5325"/>
</dbReference>
<protein>
    <submittedName>
        <fullName evidence="2">Uncharacterized protein</fullName>
    </submittedName>
</protein>
<dbReference type="KEGG" id="oih:OB1423"/>
<accession>Q8ER89</accession>
<sequence>MKNINLPMLLLAFLVVLMFILVGLSIAFRNIWFILLFILLGFGIFGIVLSRKKGKK</sequence>
<feature type="transmembrane region" description="Helical" evidence="1">
    <location>
        <begin position="32"/>
        <end position="50"/>
    </location>
</feature>
<dbReference type="RefSeq" id="WP_160162351.1">
    <property type="nucleotide sequence ID" value="NC_004193.1"/>
</dbReference>
<dbReference type="eggNOG" id="ENOG5033HY9">
    <property type="taxonomic scope" value="Bacteria"/>
</dbReference>
<keyword evidence="3" id="KW-1185">Reference proteome</keyword>
<organism evidence="2 3">
    <name type="scientific">Oceanobacillus iheyensis (strain DSM 14371 / CIP 107618 / JCM 11309 / KCTC 3954 / HTE831)</name>
    <dbReference type="NCBI Taxonomy" id="221109"/>
    <lineage>
        <taxon>Bacteria</taxon>
        <taxon>Bacillati</taxon>
        <taxon>Bacillota</taxon>
        <taxon>Bacilli</taxon>
        <taxon>Bacillales</taxon>
        <taxon>Bacillaceae</taxon>
        <taxon>Oceanobacillus</taxon>
    </lineage>
</organism>
<evidence type="ECO:0000313" key="2">
    <source>
        <dbReference type="EMBL" id="BAC13379.1"/>
    </source>
</evidence>
<dbReference type="Proteomes" id="UP000000822">
    <property type="component" value="Chromosome"/>
</dbReference>
<evidence type="ECO:0000313" key="3">
    <source>
        <dbReference type="Proteomes" id="UP000000822"/>
    </source>
</evidence>
<dbReference type="AlphaFoldDB" id="Q8ER89"/>
<name>Q8ER89_OCEIH</name>
<keyword evidence="1" id="KW-1133">Transmembrane helix</keyword>
<proteinExistence type="predicted"/>